<dbReference type="InterPro" id="IPR023210">
    <property type="entry name" value="NADP_OxRdtase_dom"/>
</dbReference>
<reference evidence="3 4" key="1">
    <citation type="journal article" date="2015" name="Genome Biol. Evol.">
        <title>Comparative Genomics of Listeria Sensu Lato: Genus-Wide Differences in Evolutionary Dynamics and the Progressive Gain of Complex, Potentially Pathogenicity-Related Traits through Lateral Gene Transfer.</title>
        <authorList>
            <person name="Chiara M."/>
            <person name="Caruso M."/>
            <person name="D'Erchia A.M."/>
            <person name="Manzari C."/>
            <person name="Fraccalvieri R."/>
            <person name="Goffredo E."/>
            <person name="Latorre L."/>
            <person name="Miccolupo A."/>
            <person name="Padalino I."/>
            <person name="Santagada G."/>
            <person name="Chiocco D."/>
            <person name="Pesole G."/>
            <person name="Horner D.S."/>
            <person name="Parisi A."/>
        </authorList>
    </citation>
    <scope>NUCLEOTIDE SEQUENCE [LARGE SCALE GENOMIC DNA]</scope>
    <source>
        <strain evidence="3 4">1991</strain>
    </source>
</reference>
<name>A0A0J8GC85_9LIST</name>
<comment type="caution">
    <text evidence="3">The sequence shown here is derived from an EMBL/GenBank/DDBJ whole genome shotgun (WGS) entry which is preliminary data.</text>
</comment>
<gene>
    <name evidence="3" type="ORF">X560_1131</name>
</gene>
<dbReference type="OrthoDB" id="9773828at2"/>
<evidence type="ECO:0000259" key="2">
    <source>
        <dbReference type="Pfam" id="PF00248"/>
    </source>
</evidence>
<dbReference type="AlphaFoldDB" id="A0A0J8GC85"/>
<proteinExistence type="predicted"/>
<accession>A0A0J8GC85</accession>
<evidence type="ECO:0000313" key="3">
    <source>
        <dbReference type="EMBL" id="KMT60205.1"/>
    </source>
</evidence>
<sequence>MKQIEVNGKKDGTNILIPCSNLVMGAGDFLRADNMEVAAPILDHYFECGGNVFDTARHYRHSEKAIGIWMKERNNRDQVVIQTKGCHPVRGALDVPRVTPSAIHEDISTSLDMLQTDHVELFALHRDDETVPVGPLMEAMHEEVVKGRVYAIGVSNWELPRIIEANEYAKAHGITELSFNSPNLSLPKVNRPRWENCVSADDAMIRWHEETGLPLFSWSSQAGGFFSGKFTRDNLEDAEMVEVYYSENNWERYDRAKQLAAEKNVTPIQISLAYVLHQSFQTAAVIGPETQNELNSSIQAATIHLTQSEVDWLDLRRDAR</sequence>
<dbReference type="Proteomes" id="UP000052258">
    <property type="component" value="Unassembled WGS sequence"/>
</dbReference>
<dbReference type="EMBL" id="AZHO01000011">
    <property type="protein sequence ID" value="KMT60205.1"/>
    <property type="molecule type" value="Genomic_DNA"/>
</dbReference>
<dbReference type="Gene3D" id="3.20.20.100">
    <property type="entry name" value="NADP-dependent oxidoreductase domain"/>
    <property type="match status" value="1"/>
</dbReference>
<evidence type="ECO:0000313" key="4">
    <source>
        <dbReference type="Proteomes" id="UP000052258"/>
    </source>
</evidence>
<evidence type="ECO:0000256" key="1">
    <source>
        <dbReference type="ARBA" id="ARBA00023002"/>
    </source>
</evidence>
<organism evidence="3 4">
    <name type="scientific">Listeria fleischmannii 1991</name>
    <dbReference type="NCBI Taxonomy" id="1430899"/>
    <lineage>
        <taxon>Bacteria</taxon>
        <taxon>Bacillati</taxon>
        <taxon>Bacillota</taxon>
        <taxon>Bacilli</taxon>
        <taxon>Bacillales</taxon>
        <taxon>Listeriaceae</taxon>
        <taxon>Listeria</taxon>
    </lineage>
</organism>
<dbReference type="GO" id="GO:0005829">
    <property type="term" value="C:cytosol"/>
    <property type="evidence" value="ECO:0007669"/>
    <property type="project" value="TreeGrafter"/>
</dbReference>
<dbReference type="InterPro" id="IPR036812">
    <property type="entry name" value="NAD(P)_OxRdtase_dom_sf"/>
</dbReference>
<dbReference type="InterPro" id="IPR050523">
    <property type="entry name" value="AKR_Detox_Biosynth"/>
</dbReference>
<dbReference type="PANTHER" id="PTHR43364:SF4">
    <property type="entry name" value="NAD(P)-LINKED OXIDOREDUCTASE SUPERFAMILY PROTEIN"/>
    <property type="match status" value="1"/>
</dbReference>
<feature type="domain" description="NADP-dependent oxidoreductase" evidence="2">
    <location>
        <begin position="23"/>
        <end position="313"/>
    </location>
</feature>
<dbReference type="Pfam" id="PF00248">
    <property type="entry name" value="Aldo_ket_red"/>
    <property type="match status" value="1"/>
</dbReference>
<dbReference type="SUPFAM" id="SSF51430">
    <property type="entry name" value="NAD(P)-linked oxidoreductase"/>
    <property type="match status" value="1"/>
</dbReference>
<protein>
    <submittedName>
        <fullName evidence="3">Oxidoreductase, aldo/keto reductase family protein</fullName>
    </submittedName>
</protein>
<dbReference type="RefSeq" id="WP_007474874.1">
    <property type="nucleotide sequence ID" value="NZ_KQ130613.1"/>
</dbReference>
<keyword evidence="4" id="KW-1185">Reference proteome</keyword>
<dbReference type="PATRIC" id="fig|1430899.3.peg.1165"/>
<dbReference type="CDD" id="cd19082">
    <property type="entry name" value="AKR_AKR10A1_2"/>
    <property type="match status" value="1"/>
</dbReference>
<dbReference type="PANTHER" id="PTHR43364">
    <property type="entry name" value="NADH-SPECIFIC METHYLGLYOXAL REDUCTASE-RELATED"/>
    <property type="match status" value="1"/>
</dbReference>
<dbReference type="GO" id="GO:0016491">
    <property type="term" value="F:oxidoreductase activity"/>
    <property type="evidence" value="ECO:0007669"/>
    <property type="project" value="UniProtKB-KW"/>
</dbReference>
<keyword evidence="1" id="KW-0560">Oxidoreductase</keyword>